<dbReference type="EMBL" id="LGKP01000022">
    <property type="protein sequence ID" value="KPL85927.1"/>
    <property type="molecule type" value="Genomic_DNA"/>
</dbReference>
<organism evidence="1 2">
    <name type="scientific">Herpetosiphon geysericola</name>
    <dbReference type="NCBI Taxonomy" id="70996"/>
    <lineage>
        <taxon>Bacteria</taxon>
        <taxon>Bacillati</taxon>
        <taxon>Chloroflexota</taxon>
        <taxon>Chloroflexia</taxon>
        <taxon>Herpetosiphonales</taxon>
        <taxon>Herpetosiphonaceae</taxon>
        <taxon>Herpetosiphon</taxon>
    </lineage>
</organism>
<protein>
    <recommendedName>
        <fullName evidence="3">DUF4177 domain-containing protein</fullName>
    </recommendedName>
</protein>
<dbReference type="InterPro" id="IPR025234">
    <property type="entry name" value="YjzH-like"/>
</dbReference>
<reference evidence="1 2" key="1">
    <citation type="submission" date="2015-07" db="EMBL/GenBank/DDBJ databases">
        <title>Whole genome sequence of Herpetosiphon geysericola DSM 7119.</title>
        <authorList>
            <person name="Hemp J."/>
            <person name="Ward L.M."/>
            <person name="Pace L.A."/>
            <person name="Fischer W.W."/>
        </authorList>
    </citation>
    <scope>NUCLEOTIDE SEQUENCE [LARGE SCALE GENOMIC DNA]</scope>
    <source>
        <strain evidence="1 2">DSM 7119</strain>
    </source>
</reference>
<comment type="caution">
    <text evidence="1">The sequence shown here is derived from an EMBL/GenBank/DDBJ whole genome shotgun (WGS) entry which is preliminary data.</text>
</comment>
<dbReference type="Pfam" id="PF13783">
    <property type="entry name" value="DUF4177"/>
    <property type="match status" value="1"/>
</dbReference>
<name>A0A0P6YRQ4_9CHLR</name>
<dbReference type="STRING" id="70996.SE18_13555"/>
<dbReference type="AlphaFoldDB" id="A0A0P6YRQ4"/>
<gene>
    <name evidence="1" type="ORF">SE18_13555</name>
</gene>
<evidence type="ECO:0000313" key="2">
    <source>
        <dbReference type="Proteomes" id="UP000050277"/>
    </source>
</evidence>
<dbReference type="OrthoDB" id="5432776at2"/>
<accession>A0A0P6YRQ4</accession>
<evidence type="ECO:0008006" key="3">
    <source>
        <dbReference type="Google" id="ProtNLM"/>
    </source>
</evidence>
<evidence type="ECO:0000313" key="1">
    <source>
        <dbReference type="EMBL" id="KPL85927.1"/>
    </source>
</evidence>
<dbReference type="RefSeq" id="WP_054534997.1">
    <property type="nucleotide sequence ID" value="NZ_LGKP01000022.1"/>
</dbReference>
<keyword evidence="2" id="KW-1185">Reference proteome</keyword>
<sequence length="67" mass="7608">MQQWEYHVELVDVSGFWSPNVDPSTLSLMLNKAGKDGWELVSIVDLNQAQGQSSRLIVTFKRPKAFN</sequence>
<proteinExistence type="predicted"/>
<dbReference type="Proteomes" id="UP000050277">
    <property type="component" value="Unassembled WGS sequence"/>
</dbReference>